<sequence length="484" mass="53251">MMKLSFKKAEPFWSTLSENSCLSAACAGNQTCGKCRITLVQGAMPITDTEKRLLSKEEIKAGIRLACCHEKAEEDIAISINQETGFRILGSLQKQVFANKTQKGIGIAIDLGTTTVVMAYIDRKTGEVLWEDAFVNPQRSFGADVITRIQYCNEHGVESLQSILLQRMKKSIQTFQSCFQKEISCMYVCGNPAMAHIFQGVDPRKISEYPYTCPITETQILTDNWFQLPMTVPITILPHFSAFVGGDILAGIISLSTRMKEHTMLLDLGTNGELVLCHHGKMYVTSTAAGPAFEGGNMKHGMAATNGAIYQIRYENGWCFNTIGNTKPIGICGSGYMEGIAELLRMKDMDETGYLKQTCQLTANVSIVQEDIRNFQLAKSAIRTGIESLLAICQLTASDIQHVYIAGGFGKALKIQTLITLGILPAAFLGRCSIIGNSALQGTIQIMQTNALSKAETLQKEGVCVELAQQEGFMDTYMEHMWFL</sequence>
<dbReference type="InterPro" id="IPR036010">
    <property type="entry name" value="2Fe-2S_ferredoxin-like_sf"/>
</dbReference>
<dbReference type="InterPro" id="IPR052911">
    <property type="entry name" value="Corrinoid_activation_enz"/>
</dbReference>
<dbReference type="InterPro" id="IPR027980">
    <property type="entry name" value="RACo_C"/>
</dbReference>
<dbReference type="Gene3D" id="3.30.420.480">
    <property type="entry name" value="Domain of unknown function (DUF4445)"/>
    <property type="match status" value="1"/>
</dbReference>
<dbReference type="InterPro" id="IPR041414">
    <property type="entry name" value="Raco-like_middle"/>
</dbReference>
<evidence type="ECO:0000313" key="3">
    <source>
        <dbReference type="EMBL" id="TCU60523.1"/>
    </source>
</evidence>
<evidence type="ECO:0000313" key="4">
    <source>
        <dbReference type="Proteomes" id="UP000295773"/>
    </source>
</evidence>
<name>A0A4R3TEQ8_9FIRM</name>
<dbReference type="PANTHER" id="PTHR42895">
    <property type="entry name" value="IRON-SULFUR CLUSTER-BINDING PROTEIN-RELATED"/>
    <property type="match status" value="1"/>
</dbReference>
<dbReference type="Pfam" id="PF17651">
    <property type="entry name" value="Raco_middle"/>
    <property type="match status" value="1"/>
</dbReference>
<organism evidence="3 4">
    <name type="scientific">Longicatena caecimuris</name>
    <dbReference type="NCBI Taxonomy" id="1796635"/>
    <lineage>
        <taxon>Bacteria</taxon>
        <taxon>Bacillati</taxon>
        <taxon>Bacillota</taxon>
        <taxon>Erysipelotrichia</taxon>
        <taxon>Erysipelotrichales</taxon>
        <taxon>Erysipelotrichaceae</taxon>
        <taxon>Longicatena</taxon>
    </lineage>
</organism>
<reference evidence="3 4" key="1">
    <citation type="submission" date="2019-03" db="EMBL/GenBank/DDBJ databases">
        <title>Genomic Encyclopedia of Type Strains, Phase IV (KMG-IV): sequencing the most valuable type-strain genomes for metagenomic binning, comparative biology and taxonomic classification.</title>
        <authorList>
            <person name="Goeker M."/>
        </authorList>
    </citation>
    <scope>NUCLEOTIDE SEQUENCE [LARGE SCALE GENOMIC DNA]</scope>
    <source>
        <strain evidence="3 4">DSM 29481</strain>
    </source>
</reference>
<dbReference type="PANTHER" id="PTHR42895:SF2">
    <property type="entry name" value="IRON-SULFUR CLUSTER PROTEIN"/>
    <property type="match status" value="1"/>
</dbReference>
<feature type="domain" description="RACo C-terminal" evidence="1">
    <location>
        <begin position="261"/>
        <end position="482"/>
    </location>
</feature>
<gene>
    <name evidence="3" type="ORF">EDD61_10631</name>
</gene>
<dbReference type="RefSeq" id="WP_132224318.1">
    <property type="nucleotide sequence ID" value="NZ_JANKBG010000005.1"/>
</dbReference>
<dbReference type="Pfam" id="PF14574">
    <property type="entry name" value="RACo_C_ter"/>
    <property type="match status" value="1"/>
</dbReference>
<dbReference type="EMBL" id="SMBP01000006">
    <property type="protein sequence ID" value="TCU60523.1"/>
    <property type="molecule type" value="Genomic_DNA"/>
</dbReference>
<comment type="caution">
    <text evidence="3">The sequence shown here is derived from an EMBL/GenBank/DDBJ whole genome shotgun (WGS) entry which is preliminary data.</text>
</comment>
<dbReference type="Proteomes" id="UP000295773">
    <property type="component" value="Unassembled WGS sequence"/>
</dbReference>
<dbReference type="AlphaFoldDB" id="A0A4R3TEQ8"/>
<protein>
    <submittedName>
        <fullName evidence="3">Uncharacterized 2Fe-2S/4Fe-4S cluster protein (DUF4445 family)</fullName>
    </submittedName>
</protein>
<keyword evidence="4" id="KW-1185">Reference proteome</keyword>
<accession>A0A4R3TEQ8</accession>
<dbReference type="InterPro" id="IPR042259">
    <property type="entry name" value="Raco-like_middle_sf"/>
</dbReference>
<dbReference type="InterPro" id="IPR012675">
    <property type="entry name" value="Beta-grasp_dom_sf"/>
</dbReference>
<evidence type="ECO:0000259" key="1">
    <source>
        <dbReference type="Pfam" id="PF14574"/>
    </source>
</evidence>
<dbReference type="InterPro" id="IPR043129">
    <property type="entry name" value="ATPase_NBD"/>
</dbReference>
<dbReference type="SUPFAM" id="SSF54292">
    <property type="entry name" value="2Fe-2S ferredoxin-like"/>
    <property type="match status" value="1"/>
</dbReference>
<feature type="domain" description="RACo-like middle region" evidence="2">
    <location>
        <begin position="106"/>
        <end position="255"/>
    </location>
</feature>
<dbReference type="SUPFAM" id="SSF53067">
    <property type="entry name" value="Actin-like ATPase domain"/>
    <property type="match status" value="1"/>
</dbReference>
<proteinExistence type="predicted"/>
<dbReference type="GO" id="GO:0051536">
    <property type="term" value="F:iron-sulfur cluster binding"/>
    <property type="evidence" value="ECO:0007669"/>
    <property type="project" value="InterPro"/>
</dbReference>
<dbReference type="Gene3D" id="3.10.20.30">
    <property type="match status" value="1"/>
</dbReference>
<evidence type="ECO:0000259" key="2">
    <source>
        <dbReference type="Pfam" id="PF17651"/>
    </source>
</evidence>